<gene>
    <name evidence="9" type="ORF">ACFPOF_19415</name>
</gene>
<dbReference type="PANTHER" id="PTHR43133:SF8">
    <property type="entry name" value="RNA POLYMERASE SIGMA FACTOR HI_1459-RELATED"/>
    <property type="match status" value="1"/>
</dbReference>
<dbReference type="InterPro" id="IPR013249">
    <property type="entry name" value="RNA_pol_sigma70_r4_t2"/>
</dbReference>
<evidence type="ECO:0000313" key="9">
    <source>
        <dbReference type="EMBL" id="MFC5404915.1"/>
    </source>
</evidence>
<accession>A0ABW0HX99</accession>
<feature type="domain" description="RNA polymerase sigma-70 region 2" evidence="7">
    <location>
        <begin position="13"/>
        <end position="75"/>
    </location>
</feature>
<dbReference type="Pfam" id="PF04542">
    <property type="entry name" value="Sigma70_r2"/>
    <property type="match status" value="1"/>
</dbReference>
<evidence type="ECO:0000256" key="5">
    <source>
        <dbReference type="ARBA" id="ARBA00023163"/>
    </source>
</evidence>
<feature type="domain" description="RNA polymerase sigma factor 70 region 4 type 2" evidence="8">
    <location>
        <begin position="104"/>
        <end position="153"/>
    </location>
</feature>
<evidence type="ECO:0000256" key="1">
    <source>
        <dbReference type="ARBA" id="ARBA00010641"/>
    </source>
</evidence>
<organism evidence="9 10">
    <name type="scientific">Cohnella soli</name>
    <dbReference type="NCBI Taxonomy" id="425005"/>
    <lineage>
        <taxon>Bacteria</taxon>
        <taxon>Bacillati</taxon>
        <taxon>Bacillota</taxon>
        <taxon>Bacilli</taxon>
        <taxon>Bacillales</taxon>
        <taxon>Paenibacillaceae</taxon>
        <taxon>Cohnella</taxon>
    </lineage>
</organism>
<evidence type="ECO:0000256" key="2">
    <source>
        <dbReference type="ARBA" id="ARBA00023015"/>
    </source>
</evidence>
<keyword evidence="10" id="KW-1185">Reference proteome</keyword>
<evidence type="ECO:0000313" key="10">
    <source>
        <dbReference type="Proteomes" id="UP001596113"/>
    </source>
</evidence>
<comment type="similarity">
    <text evidence="1">Belongs to the sigma-70 factor family. ECF subfamily.</text>
</comment>
<keyword evidence="3" id="KW-0731">Sigma factor</keyword>
<dbReference type="RefSeq" id="WP_378135632.1">
    <property type="nucleotide sequence ID" value="NZ_JBHSMI010000028.1"/>
</dbReference>
<evidence type="ECO:0000256" key="6">
    <source>
        <dbReference type="SAM" id="MobiDB-lite"/>
    </source>
</evidence>
<dbReference type="SUPFAM" id="SSF88659">
    <property type="entry name" value="Sigma3 and sigma4 domains of RNA polymerase sigma factors"/>
    <property type="match status" value="1"/>
</dbReference>
<dbReference type="InterPro" id="IPR013324">
    <property type="entry name" value="RNA_pol_sigma_r3/r4-like"/>
</dbReference>
<proteinExistence type="inferred from homology"/>
<dbReference type="InterPro" id="IPR013325">
    <property type="entry name" value="RNA_pol_sigma_r2"/>
</dbReference>
<evidence type="ECO:0000256" key="4">
    <source>
        <dbReference type="ARBA" id="ARBA00023125"/>
    </source>
</evidence>
<reference evidence="10" key="1">
    <citation type="journal article" date="2019" name="Int. J. Syst. Evol. Microbiol.">
        <title>The Global Catalogue of Microorganisms (GCM) 10K type strain sequencing project: providing services to taxonomists for standard genome sequencing and annotation.</title>
        <authorList>
            <consortium name="The Broad Institute Genomics Platform"/>
            <consortium name="The Broad Institute Genome Sequencing Center for Infectious Disease"/>
            <person name="Wu L."/>
            <person name="Ma J."/>
        </authorList>
    </citation>
    <scope>NUCLEOTIDE SEQUENCE [LARGE SCALE GENOMIC DNA]</scope>
    <source>
        <strain evidence="10">CGMCC 1.18575</strain>
    </source>
</reference>
<keyword evidence="2" id="KW-0805">Transcription regulation</keyword>
<dbReference type="Proteomes" id="UP001596113">
    <property type="component" value="Unassembled WGS sequence"/>
</dbReference>
<name>A0ABW0HX99_9BACL</name>
<comment type="caution">
    <text evidence="9">The sequence shown here is derived from an EMBL/GenBank/DDBJ whole genome shotgun (WGS) entry which is preliminary data.</text>
</comment>
<feature type="region of interest" description="Disordered" evidence="6">
    <location>
        <begin position="223"/>
        <end position="242"/>
    </location>
</feature>
<dbReference type="PANTHER" id="PTHR43133">
    <property type="entry name" value="RNA POLYMERASE ECF-TYPE SIGMA FACTO"/>
    <property type="match status" value="1"/>
</dbReference>
<evidence type="ECO:0000256" key="3">
    <source>
        <dbReference type="ARBA" id="ARBA00023082"/>
    </source>
</evidence>
<dbReference type="InterPro" id="IPR036388">
    <property type="entry name" value="WH-like_DNA-bd_sf"/>
</dbReference>
<dbReference type="InterPro" id="IPR007627">
    <property type="entry name" value="RNA_pol_sigma70_r2"/>
</dbReference>
<dbReference type="Gene3D" id="1.10.1740.10">
    <property type="match status" value="1"/>
</dbReference>
<dbReference type="EMBL" id="JBHSMI010000028">
    <property type="protein sequence ID" value="MFC5404915.1"/>
    <property type="molecule type" value="Genomic_DNA"/>
</dbReference>
<keyword evidence="4" id="KW-0238">DNA-binding</keyword>
<protein>
    <submittedName>
        <fullName evidence="9">RNA polymerase sigma factor</fullName>
    </submittedName>
</protein>
<dbReference type="InterPro" id="IPR039425">
    <property type="entry name" value="RNA_pol_sigma-70-like"/>
</dbReference>
<evidence type="ECO:0000259" key="7">
    <source>
        <dbReference type="Pfam" id="PF04542"/>
    </source>
</evidence>
<dbReference type="Pfam" id="PF08281">
    <property type="entry name" value="Sigma70_r4_2"/>
    <property type="match status" value="1"/>
</dbReference>
<dbReference type="SUPFAM" id="SSF88946">
    <property type="entry name" value="Sigma2 domain of RNA polymerase sigma factors"/>
    <property type="match status" value="1"/>
</dbReference>
<evidence type="ECO:0000259" key="8">
    <source>
        <dbReference type="Pfam" id="PF08281"/>
    </source>
</evidence>
<dbReference type="Gene3D" id="1.10.10.10">
    <property type="entry name" value="Winged helix-like DNA-binding domain superfamily/Winged helix DNA-binding domain"/>
    <property type="match status" value="1"/>
</dbReference>
<keyword evidence="5" id="KW-0804">Transcription</keyword>
<sequence length="242" mass="26462">MTVQTVWESADVERLGASLNRYCLSLTRSTWEAEDLAQETWAKTMGSPLGSRHVNQEAYMLRIAKNIWIDRTRRSAILSRIMSARGRSEMATMPDDSGSAIEAAFEALLVALPPLQLAVFLLRDVFGFSGAETADRLRTTEGAVKAALHRARGSLPQVRKALERGTAENREEAKALLRALASAYRVGDIDGLVALVHNDALEPSMAIGWLQNNRVKLASNALGRSKHRTSQMSAKSPTAFAA</sequence>